<dbReference type="PANTHER" id="PTHR31635:SF196">
    <property type="entry name" value="REVERSE TRANSCRIPTASE DOMAIN-CONTAINING PROTEIN-RELATED"/>
    <property type="match status" value="1"/>
</dbReference>
<dbReference type="InterPro" id="IPR000477">
    <property type="entry name" value="RT_dom"/>
</dbReference>
<organism evidence="2 3">
    <name type="scientific">Pleurodeles waltl</name>
    <name type="common">Iberian ribbed newt</name>
    <dbReference type="NCBI Taxonomy" id="8319"/>
    <lineage>
        <taxon>Eukaryota</taxon>
        <taxon>Metazoa</taxon>
        <taxon>Chordata</taxon>
        <taxon>Craniata</taxon>
        <taxon>Vertebrata</taxon>
        <taxon>Euteleostomi</taxon>
        <taxon>Amphibia</taxon>
        <taxon>Batrachia</taxon>
        <taxon>Caudata</taxon>
        <taxon>Salamandroidea</taxon>
        <taxon>Salamandridae</taxon>
        <taxon>Pleurodelinae</taxon>
        <taxon>Pleurodeles</taxon>
    </lineage>
</organism>
<reference evidence="2" key="1">
    <citation type="journal article" date="2022" name="bioRxiv">
        <title>Sequencing and chromosome-scale assembly of the giantPleurodeles waltlgenome.</title>
        <authorList>
            <person name="Brown T."/>
            <person name="Elewa A."/>
            <person name="Iarovenko S."/>
            <person name="Subramanian E."/>
            <person name="Araus A.J."/>
            <person name="Petzold A."/>
            <person name="Susuki M."/>
            <person name="Suzuki K.-i.T."/>
            <person name="Hayashi T."/>
            <person name="Toyoda A."/>
            <person name="Oliveira C."/>
            <person name="Osipova E."/>
            <person name="Leigh N.D."/>
            <person name="Simon A."/>
            <person name="Yun M.H."/>
        </authorList>
    </citation>
    <scope>NUCLEOTIDE SEQUENCE</scope>
    <source>
        <strain evidence="2">20211129_DDA</strain>
        <tissue evidence="2">Liver</tissue>
    </source>
</reference>
<accession>A0AAV7MSL0</accession>
<dbReference type="EMBL" id="JANPWB010000013">
    <property type="protein sequence ID" value="KAJ1105347.1"/>
    <property type="molecule type" value="Genomic_DNA"/>
</dbReference>
<dbReference type="AlphaFoldDB" id="A0AAV7MSL0"/>
<feature type="domain" description="Reverse transcriptase" evidence="1">
    <location>
        <begin position="10"/>
        <end position="96"/>
    </location>
</feature>
<dbReference type="PANTHER" id="PTHR31635">
    <property type="entry name" value="REVERSE TRANSCRIPTASE DOMAIN-CONTAINING PROTEIN-RELATED"/>
    <property type="match status" value="1"/>
</dbReference>
<evidence type="ECO:0000313" key="3">
    <source>
        <dbReference type="Proteomes" id="UP001066276"/>
    </source>
</evidence>
<proteinExistence type="predicted"/>
<evidence type="ECO:0000259" key="1">
    <source>
        <dbReference type="Pfam" id="PF00078"/>
    </source>
</evidence>
<evidence type="ECO:0000313" key="2">
    <source>
        <dbReference type="EMBL" id="KAJ1105347.1"/>
    </source>
</evidence>
<dbReference type="Pfam" id="PF00078">
    <property type="entry name" value="RVT_1"/>
    <property type="match status" value="1"/>
</dbReference>
<gene>
    <name evidence="2" type="ORF">NDU88_002754</name>
</gene>
<dbReference type="Proteomes" id="UP001066276">
    <property type="component" value="Chromosome 9"/>
</dbReference>
<comment type="caution">
    <text evidence="2">The sequence shown here is derived from an EMBL/GenBank/DDBJ whole genome shotgun (WGS) entry which is preliminary data.</text>
</comment>
<name>A0AAV7MSL0_PLEWA</name>
<keyword evidence="3" id="KW-1185">Reference proteome</keyword>
<protein>
    <recommendedName>
        <fullName evidence="1">Reverse transcriptase domain-containing protein</fullName>
    </recommendedName>
</protein>
<sequence length="121" mass="14335">MVLDAWTLGKRTRQGCPLLPVLFVLPVERFANRLREKLRHWGIDIDGKKHVVYLYADNVLVYLGDPAEAMALLIKELYDFAWVSGLHTNKMKSHLFPLEWTEQRNWTALQDLELRWESEWL</sequence>